<name>A0ABW1EQB4_9ACTN</name>
<evidence type="ECO:0000259" key="2">
    <source>
        <dbReference type="Pfam" id="PF04717"/>
    </source>
</evidence>
<reference evidence="4" key="1">
    <citation type="journal article" date="2019" name="Int. J. Syst. Evol. Microbiol.">
        <title>The Global Catalogue of Microorganisms (GCM) 10K type strain sequencing project: providing services to taxonomists for standard genome sequencing and annotation.</title>
        <authorList>
            <consortium name="The Broad Institute Genomics Platform"/>
            <consortium name="The Broad Institute Genome Sequencing Center for Infectious Disease"/>
            <person name="Wu L."/>
            <person name="Ma J."/>
        </authorList>
    </citation>
    <scope>NUCLEOTIDE SEQUENCE [LARGE SCALE GENOMIC DNA]</scope>
    <source>
        <strain evidence="4">CGMCC 4.1469</strain>
    </source>
</reference>
<accession>A0ABW1EQB4</accession>
<feature type="domain" description="Gp5/Type VI secretion system Vgr protein OB-fold" evidence="2">
    <location>
        <begin position="30"/>
        <end position="104"/>
    </location>
</feature>
<dbReference type="Proteomes" id="UP001596067">
    <property type="component" value="Unassembled WGS sequence"/>
</dbReference>
<evidence type="ECO:0000313" key="4">
    <source>
        <dbReference type="Proteomes" id="UP001596067"/>
    </source>
</evidence>
<dbReference type="EMBL" id="JBHSOD010000003">
    <property type="protein sequence ID" value="MFC5884190.1"/>
    <property type="molecule type" value="Genomic_DNA"/>
</dbReference>
<keyword evidence="4" id="KW-1185">Reference proteome</keyword>
<dbReference type="Pfam" id="PF04717">
    <property type="entry name" value="Phage_base_V"/>
    <property type="match status" value="1"/>
</dbReference>
<dbReference type="Gene3D" id="2.40.50.230">
    <property type="entry name" value="Gp5 N-terminal domain"/>
    <property type="match status" value="1"/>
</dbReference>
<gene>
    <name evidence="3" type="ORF">ACFP0N_04210</name>
</gene>
<dbReference type="SUPFAM" id="SSF69255">
    <property type="entry name" value="gp5 N-terminal domain-like"/>
    <property type="match status" value="1"/>
</dbReference>
<evidence type="ECO:0000256" key="1">
    <source>
        <dbReference type="SAM" id="MobiDB-lite"/>
    </source>
</evidence>
<protein>
    <submittedName>
        <fullName evidence="3">Phage baseplate assembly protein V</fullName>
    </submittedName>
</protein>
<organism evidence="3 4">
    <name type="scientific">Kitasatospora aburaviensis</name>
    <dbReference type="NCBI Taxonomy" id="67265"/>
    <lineage>
        <taxon>Bacteria</taxon>
        <taxon>Bacillati</taxon>
        <taxon>Actinomycetota</taxon>
        <taxon>Actinomycetes</taxon>
        <taxon>Kitasatosporales</taxon>
        <taxon>Streptomycetaceae</taxon>
        <taxon>Kitasatospora</taxon>
    </lineage>
</organism>
<dbReference type="RefSeq" id="WP_313762475.1">
    <property type="nucleotide sequence ID" value="NZ_BAAAVH010000050.1"/>
</dbReference>
<proteinExistence type="predicted"/>
<dbReference type="InterPro" id="IPR006531">
    <property type="entry name" value="Gp5/Vgr_OB"/>
</dbReference>
<feature type="region of interest" description="Disordered" evidence="1">
    <location>
        <begin position="1"/>
        <end position="24"/>
    </location>
</feature>
<dbReference type="InterPro" id="IPR037026">
    <property type="entry name" value="Vgr_OB-fold_dom_sf"/>
</dbReference>
<evidence type="ECO:0000313" key="3">
    <source>
        <dbReference type="EMBL" id="MFC5884190.1"/>
    </source>
</evidence>
<sequence length="190" mass="19459">MTTTDDSDHLVPLGGTAEDGDGGPRFYGKYRGTVVNNVDPLGIGRIQAFVPDVSAVLPSSWAMPCVPAAGPQCGVWNVPPVGAGVWMEFEQGDPDHPVWTGGFWGSRAEVPALAQAGVPASPSIVLQTLGQNTLAISDAPGPAGGILLKARSGASISVNDQGIVIQNGRGASLVLTNNQVLVNVNALIVQ</sequence>
<comment type="caution">
    <text evidence="3">The sequence shown here is derived from an EMBL/GenBank/DDBJ whole genome shotgun (WGS) entry which is preliminary data.</text>
</comment>